<evidence type="ECO:0000313" key="6">
    <source>
        <dbReference type="Proteomes" id="UP000235114"/>
    </source>
</evidence>
<accession>A0A2N5GQL5</accession>
<dbReference type="InterPro" id="IPR043797">
    <property type="entry name" value="MupG_N"/>
</dbReference>
<dbReference type="Proteomes" id="UP000234951">
    <property type="component" value="Unassembled WGS sequence"/>
</dbReference>
<sequence length="355" mass="39616">MIGISVYLTENKREQNRIWIEKASSCGLKSIFTSLHIPEDDHAKYKDLLIELGTLAKENDMELLADVSPLSLSYLGLTWETIGQLTNWGLTGIRADYGFSAEQIVQLSALMKVGMNASTVSHTELDEWISMGLNVRNVEAWHNFYPRPETGLDARFLSERNQFLKNKGLTTMAFIPGNLDLRGPVFAGLPTVEEHRSASPTASAAELMYSLYTDKVLIGDHTVTDSTLQQLSSLVNGVILLKMKPVDQNDSLPILNEIHTNRMDPARDVIRSVESRSYAQTGNGQILPANQLERRTGAITLDNQLYGRYSGELQVTLTDLPKDERVNVIGYVENEDIPLLRQIRAGGKFTFIMEG</sequence>
<reference evidence="4 6" key="2">
    <citation type="submission" date="2017-12" db="EMBL/GenBank/DDBJ databases">
        <title>Comparative Functional Genomics of Dry Heat Resistant strains isolated from the Viking Spacecraft.</title>
        <authorList>
            <person name="Seuylemezian A."/>
            <person name="Cooper K."/>
            <person name="Vaishampayan P."/>
        </authorList>
    </citation>
    <scope>NUCLEOTIDE SEQUENCE [LARGE SCALE GENOMIC DNA]</scope>
    <source>
        <strain evidence="4 6">ATCC 29669</strain>
    </source>
</reference>
<dbReference type="Pfam" id="PF19200">
    <property type="entry name" value="MupG_N"/>
    <property type="match status" value="1"/>
</dbReference>
<dbReference type="InterPro" id="IPR017853">
    <property type="entry name" value="GH"/>
</dbReference>
<dbReference type="Pfam" id="PF05913">
    <property type="entry name" value="MupG_C"/>
    <property type="match status" value="1"/>
</dbReference>
<dbReference type="EMBL" id="PGVA01000007">
    <property type="protein sequence ID" value="PLR85347.1"/>
    <property type="molecule type" value="Genomic_DNA"/>
</dbReference>
<dbReference type="SUPFAM" id="SSF50891">
    <property type="entry name" value="Cyclophilin-like"/>
    <property type="match status" value="1"/>
</dbReference>
<protein>
    <submittedName>
        <fullName evidence="3">DUF871 domain-containing protein</fullName>
    </submittedName>
</protein>
<keyword evidence="6" id="KW-1185">Reference proteome</keyword>
<evidence type="ECO:0000313" key="4">
    <source>
        <dbReference type="EMBL" id="PLR99333.1"/>
    </source>
</evidence>
<dbReference type="InterPro" id="IPR008589">
    <property type="entry name" value="MupG"/>
</dbReference>
<evidence type="ECO:0000259" key="1">
    <source>
        <dbReference type="Pfam" id="PF05913"/>
    </source>
</evidence>
<reference evidence="3 5" key="1">
    <citation type="submission" date="2017-11" db="EMBL/GenBank/DDBJ databases">
        <title>Comparitive Functional Genomics of Dry Heat Resistant strains isolated from the Viking Spacecraft.</title>
        <authorList>
            <person name="Seuylemezian A."/>
            <person name="Cooper K."/>
            <person name="Vaishampayan P."/>
        </authorList>
    </citation>
    <scope>NUCLEOTIDE SEQUENCE [LARGE SCALE GENOMIC DNA]</scope>
    <source>
        <strain evidence="3 5">M4.6</strain>
    </source>
</reference>
<feature type="domain" description="6-phospho-N-acetylmuramidase N-terminal" evidence="2">
    <location>
        <begin position="2"/>
        <end position="232"/>
    </location>
</feature>
<evidence type="ECO:0000313" key="3">
    <source>
        <dbReference type="EMBL" id="PLR85347.1"/>
    </source>
</evidence>
<dbReference type="Proteomes" id="UP000235114">
    <property type="component" value="Unassembled WGS sequence"/>
</dbReference>
<comment type="caution">
    <text evidence="3">The sequence shown here is derived from an EMBL/GenBank/DDBJ whole genome shotgun (WGS) entry which is preliminary data.</text>
</comment>
<gene>
    <name evidence="3" type="ORF">CU635_04265</name>
    <name evidence="4" type="ORF">CVD25_06280</name>
</gene>
<dbReference type="AlphaFoldDB" id="A0A2N5GQL5"/>
<dbReference type="Gene3D" id="3.20.20.70">
    <property type="entry name" value="Aldolase class I"/>
    <property type="match status" value="1"/>
</dbReference>
<dbReference type="PANTHER" id="PTHR38435">
    <property type="match status" value="1"/>
</dbReference>
<proteinExistence type="predicted"/>
<evidence type="ECO:0000259" key="2">
    <source>
        <dbReference type="Pfam" id="PF19200"/>
    </source>
</evidence>
<dbReference type="EMBL" id="PGVD01000016">
    <property type="protein sequence ID" value="PLR99333.1"/>
    <property type="molecule type" value="Genomic_DNA"/>
</dbReference>
<name>A0A2N5GQL5_9BACI</name>
<dbReference type="InterPro" id="IPR043894">
    <property type="entry name" value="MupG_C"/>
</dbReference>
<dbReference type="InterPro" id="IPR013785">
    <property type="entry name" value="Aldolase_TIM"/>
</dbReference>
<dbReference type="RefSeq" id="WP_101575944.1">
    <property type="nucleotide sequence ID" value="NZ_PGVA01000007.1"/>
</dbReference>
<dbReference type="SUPFAM" id="SSF51445">
    <property type="entry name" value="(Trans)glycosidases"/>
    <property type="match status" value="1"/>
</dbReference>
<dbReference type="InterPro" id="IPR029000">
    <property type="entry name" value="Cyclophilin-like_dom_sf"/>
</dbReference>
<evidence type="ECO:0000313" key="5">
    <source>
        <dbReference type="Proteomes" id="UP000234951"/>
    </source>
</evidence>
<dbReference type="PANTHER" id="PTHR38435:SF2">
    <property type="entry name" value="DUF871 DOMAIN-CONTAINING PROTEIN"/>
    <property type="match status" value="1"/>
</dbReference>
<organism evidence="3 5">
    <name type="scientific">Bacillus canaveralius</name>
    <dbReference type="NCBI Taxonomy" id="1403243"/>
    <lineage>
        <taxon>Bacteria</taxon>
        <taxon>Bacillati</taxon>
        <taxon>Bacillota</taxon>
        <taxon>Bacilli</taxon>
        <taxon>Bacillales</taxon>
        <taxon>Bacillaceae</taxon>
        <taxon>Bacillus</taxon>
    </lineage>
</organism>
<dbReference type="Gene3D" id="2.40.100.10">
    <property type="entry name" value="Cyclophilin-like"/>
    <property type="match status" value="1"/>
</dbReference>
<feature type="domain" description="6-phospho-N-acetylmuramidase C-terminal" evidence="1">
    <location>
        <begin position="253"/>
        <end position="351"/>
    </location>
</feature>
<dbReference type="OrthoDB" id="5809921at2"/>